<organism evidence="1 2">
    <name type="scientific">Gordonia otitidis (strain DSM 44809 / CCUG 52243 / JCM 12355 / NBRC 100426 / IFM 10032)</name>
    <dbReference type="NCBI Taxonomy" id="1108044"/>
    <lineage>
        <taxon>Bacteria</taxon>
        <taxon>Bacillati</taxon>
        <taxon>Actinomycetota</taxon>
        <taxon>Actinomycetes</taxon>
        <taxon>Mycobacteriales</taxon>
        <taxon>Gordoniaceae</taxon>
        <taxon>Gordonia</taxon>
    </lineage>
</organism>
<reference evidence="1" key="1">
    <citation type="submission" date="2012-02" db="EMBL/GenBank/DDBJ databases">
        <title>Whole genome shotgun sequence of Gordonia otitidis NBRC 100426.</title>
        <authorList>
            <person name="Yoshida I."/>
            <person name="Hosoyama A."/>
            <person name="Tsuchikane K."/>
            <person name="Katsumata H."/>
            <person name="Yamazaki S."/>
            <person name="Fujita N."/>
        </authorList>
    </citation>
    <scope>NUCLEOTIDE SEQUENCE [LARGE SCALE GENOMIC DNA]</scope>
    <source>
        <strain evidence="1">NBRC 100426</strain>
    </source>
</reference>
<sequence>MKLRGVTSIQVADETFVAAAPQLVAAVVGDRGRWRAWWPDLRIEVAEDRGAAGMRWRVGGPVTGTMEFWCEPVLDGFVLHYFLHAEPVGDSTVTDTAGLNHRYRVTGKRVSFEIKDLLESGRAPGEPAIGESVAS</sequence>
<proteinExistence type="predicted"/>
<comment type="caution">
    <text evidence="1">The sequence shown here is derived from an EMBL/GenBank/DDBJ whole genome shotgun (WGS) entry which is preliminary data.</text>
</comment>
<dbReference type="Proteomes" id="UP000005038">
    <property type="component" value="Unassembled WGS sequence"/>
</dbReference>
<dbReference type="STRING" id="1108044.GOOTI_065_01320"/>
<evidence type="ECO:0008006" key="3">
    <source>
        <dbReference type="Google" id="ProtNLM"/>
    </source>
</evidence>
<gene>
    <name evidence="1" type="ORF">GOOTI_065_01320</name>
</gene>
<keyword evidence="2" id="KW-1185">Reference proteome</keyword>
<dbReference type="RefSeq" id="WP_007237775.1">
    <property type="nucleotide sequence ID" value="NZ_BAFB01000065.1"/>
</dbReference>
<name>H5TJ68_GORO1</name>
<evidence type="ECO:0000313" key="2">
    <source>
        <dbReference type="Proteomes" id="UP000005038"/>
    </source>
</evidence>
<dbReference type="EMBL" id="BAFB01000065">
    <property type="protein sequence ID" value="GAB33526.1"/>
    <property type="molecule type" value="Genomic_DNA"/>
</dbReference>
<dbReference type="AlphaFoldDB" id="H5TJ68"/>
<evidence type="ECO:0000313" key="1">
    <source>
        <dbReference type="EMBL" id="GAB33526.1"/>
    </source>
</evidence>
<dbReference type="SUPFAM" id="SSF55961">
    <property type="entry name" value="Bet v1-like"/>
    <property type="match status" value="1"/>
</dbReference>
<accession>H5TJ68</accession>
<protein>
    <recommendedName>
        <fullName evidence="3">Polyketide cyclase/dehydrase</fullName>
    </recommendedName>
</protein>